<dbReference type="PANTHER" id="PTHR21197">
    <property type="entry name" value="UDP-GALACTOPYRANOSE MUTASE"/>
    <property type="match status" value="1"/>
</dbReference>
<accession>D2S578</accession>
<dbReference type="EMBL" id="CP001867">
    <property type="protein sequence ID" value="ADB73189.1"/>
    <property type="molecule type" value="Genomic_DNA"/>
</dbReference>
<dbReference type="eggNOG" id="COG1232">
    <property type="taxonomic scope" value="Bacteria"/>
</dbReference>
<gene>
    <name evidence="2" type="ordered locus">Gobs_0404</name>
</gene>
<dbReference type="GO" id="GO:0008767">
    <property type="term" value="F:UDP-galactopyranose mutase activity"/>
    <property type="evidence" value="ECO:0007669"/>
    <property type="project" value="TreeGrafter"/>
</dbReference>
<dbReference type="OrthoDB" id="7495318at2"/>
<dbReference type="RefSeq" id="WP_012946630.1">
    <property type="nucleotide sequence ID" value="NC_013757.1"/>
</dbReference>
<dbReference type="Pfam" id="PF01593">
    <property type="entry name" value="Amino_oxidase"/>
    <property type="match status" value="1"/>
</dbReference>
<dbReference type="SUPFAM" id="SSF51905">
    <property type="entry name" value="FAD/NAD(P)-binding domain"/>
    <property type="match status" value="1"/>
</dbReference>
<keyword evidence="3" id="KW-1185">Reference proteome</keyword>
<evidence type="ECO:0000313" key="3">
    <source>
        <dbReference type="Proteomes" id="UP000001382"/>
    </source>
</evidence>
<sequence length="443" mass="48883">MSDARDEDPLSADAVVLGAGISGLVSASVLLAQGARRVIVLDEYAHVGGNHIDRTIGDYTFDIGSLIFQDDSPLLGHFPEMLPRYVPIEPSWSRLNPQGLVTHYPFSIRDDVLGAGVPELLRMVSSAITGRLAKRRQRNVRDFAEHLLGAYFVERSGLGYYMQRLCGLPPEQIDLEFARSRLGWLEDQSSARNLVRRLLRSMTGNPEPPSHNRQLARPREGYGYLYGPAVRSLSERGVVFLLDTAMREIRKDGDRFVVTTERGSVAAPRVVSTIPLDRALRLCGLEAPGAPLPTVTLLSLFCSFSGSKGFQTPILYNFSREGAWKRITVYSDFYGSSGGREFFTVEVIGERVNNSVDVAVEDFRAHCAANGLLVGDLRLEGHHVLDNAYPIYTQGSGQRARDSVRTLRDFGLESLGRQGAFQYQPTARASTVEAERALRPAGP</sequence>
<evidence type="ECO:0000259" key="1">
    <source>
        <dbReference type="Pfam" id="PF01593"/>
    </source>
</evidence>
<dbReference type="Gene3D" id="3.50.50.60">
    <property type="entry name" value="FAD/NAD(P)-binding domain"/>
    <property type="match status" value="1"/>
</dbReference>
<reference evidence="2 3" key="1">
    <citation type="journal article" date="2010" name="Stand. Genomic Sci.">
        <title>Complete genome sequence of Geodermatophilus obscurus type strain (G-20).</title>
        <authorList>
            <person name="Ivanova N."/>
            <person name="Sikorski J."/>
            <person name="Jando M."/>
            <person name="Munk C."/>
            <person name="Lapidus A."/>
            <person name="Glavina Del Rio T."/>
            <person name="Copeland A."/>
            <person name="Tice H."/>
            <person name="Cheng J.-F."/>
            <person name="Lucas S."/>
            <person name="Chen F."/>
            <person name="Nolan M."/>
            <person name="Bruce D."/>
            <person name="Goodwin L."/>
            <person name="Pitluck S."/>
            <person name="Mavromatis K."/>
            <person name="Mikhailova N."/>
            <person name="Pati A."/>
            <person name="Chen A."/>
            <person name="Palaniappan K."/>
            <person name="Land M."/>
            <person name="Hauser L."/>
            <person name="Chang Y.-J."/>
            <person name="Jeffries C.D."/>
            <person name="Meincke L."/>
            <person name="Brettin T."/>
            <person name="Detter J.C."/>
            <person name="Detter J.C."/>
            <person name="Rohde M."/>
            <person name="Goeker M."/>
            <person name="Bristow J."/>
            <person name="Eisen J.A."/>
            <person name="Markowitz V."/>
            <person name="Hugenholtz P."/>
            <person name="Kyrpides N.C."/>
            <person name="Klenk H.-P."/>
        </authorList>
    </citation>
    <scope>NUCLEOTIDE SEQUENCE [LARGE SCALE GENOMIC DNA]</scope>
    <source>
        <strain evidence="3">ATCC 25078 / DSM 43160 / JCM 3152 / KCC A-0152 / KCTC 9177 / NBRC 13315 / NRRL B-3577 / G-20</strain>
    </source>
</reference>
<dbReference type="InterPro" id="IPR036188">
    <property type="entry name" value="FAD/NAD-bd_sf"/>
</dbReference>
<reference evidence="3" key="2">
    <citation type="submission" date="2010-01" db="EMBL/GenBank/DDBJ databases">
        <title>The complete genome of Geodermatophilus obscurus DSM 43160.</title>
        <authorList>
            <consortium name="US DOE Joint Genome Institute (JGI-PGF)"/>
            <person name="Lucas S."/>
            <person name="Copeland A."/>
            <person name="Lapidus A."/>
            <person name="Glavina del Rio T."/>
            <person name="Dalin E."/>
            <person name="Tice H."/>
            <person name="Bruce D."/>
            <person name="Goodwin L."/>
            <person name="Pitluck S."/>
            <person name="Kyrpides N."/>
            <person name="Mavromatis K."/>
            <person name="Ivanova N."/>
            <person name="Munk A.C."/>
            <person name="Brettin T."/>
            <person name="Detter J.C."/>
            <person name="Han C."/>
            <person name="Larimer F."/>
            <person name="Land M."/>
            <person name="Hauser L."/>
            <person name="Markowitz V."/>
            <person name="Cheng J.-F."/>
            <person name="Hugenholtz P."/>
            <person name="Woyke T."/>
            <person name="Wu D."/>
            <person name="Jando M."/>
            <person name="Schneider S."/>
            <person name="Klenk H.-P."/>
            <person name="Eisen J.A."/>
        </authorList>
    </citation>
    <scope>NUCLEOTIDE SEQUENCE [LARGE SCALE GENOMIC DNA]</scope>
    <source>
        <strain evidence="3">ATCC 25078 / DSM 43160 / JCM 3152 / KCC A-0152 / KCTC 9177 / NBRC 13315 / NRRL B-3577 / G-20</strain>
    </source>
</reference>
<organism evidence="2 3">
    <name type="scientific">Geodermatophilus obscurus (strain ATCC 25078 / DSM 43160 / JCM 3152 / CCUG 61914 / KCC A-0152 / KCTC 9177 / NBRC 13315 / NRRL B-3577 / G-20)</name>
    <dbReference type="NCBI Taxonomy" id="526225"/>
    <lineage>
        <taxon>Bacteria</taxon>
        <taxon>Bacillati</taxon>
        <taxon>Actinomycetota</taxon>
        <taxon>Actinomycetes</taxon>
        <taxon>Geodermatophilales</taxon>
        <taxon>Geodermatophilaceae</taxon>
        <taxon>Geodermatophilus</taxon>
    </lineage>
</organism>
<dbReference type="Proteomes" id="UP000001382">
    <property type="component" value="Chromosome"/>
</dbReference>
<proteinExistence type="predicted"/>
<dbReference type="AlphaFoldDB" id="D2S578"/>
<dbReference type="STRING" id="526225.Gobs_0404"/>
<dbReference type="PANTHER" id="PTHR21197:SF0">
    <property type="entry name" value="UDP-GALACTOPYRANOSE MUTASE"/>
    <property type="match status" value="1"/>
</dbReference>
<name>D2S578_GEOOG</name>
<dbReference type="GO" id="GO:0005829">
    <property type="term" value="C:cytosol"/>
    <property type="evidence" value="ECO:0007669"/>
    <property type="project" value="TreeGrafter"/>
</dbReference>
<dbReference type="HOGENOM" id="CLU_608113_0_0_11"/>
<dbReference type="KEGG" id="gob:Gobs_0404"/>
<feature type="domain" description="Amine oxidase" evidence="1">
    <location>
        <begin position="21"/>
        <end position="280"/>
    </location>
</feature>
<dbReference type="GO" id="GO:0016491">
    <property type="term" value="F:oxidoreductase activity"/>
    <property type="evidence" value="ECO:0007669"/>
    <property type="project" value="InterPro"/>
</dbReference>
<evidence type="ECO:0000313" key="2">
    <source>
        <dbReference type="EMBL" id="ADB73189.1"/>
    </source>
</evidence>
<dbReference type="GO" id="GO:0050660">
    <property type="term" value="F:flavin adenine dinucleotide binding"/>
    <property type="evidence" value="ECO:0007669"/>
    <property type="project" value="TreeGrafter"/>
</dbReference>
<dbReference type="InterPro" id="IPR002937">
    <property type="entry name" value="Amino_oxidase"/>
</dbReference>
<protein>
    <submittedName>
        <fullName evidence="2">FAD dependent oxidoreductase</fullName>
    </submittedName>
</protein>